<dbReference type="GeneID" id="117242995"/>
<dbReference type="RefSeq" id="XP_033365990.1">
    <property type="nucleotide sequence ID" value="XM_033510099.1"/>
</dbReference>
<evidence type="ECO:0000256" key="7">
    <source>
        <dbReference type="RuleBase" id="RU361180"/>
    </source>
</evidence>
<keyword evidence="5 7" id="KW-0378">Hydrolase</keyword>
<dbReference type="PANTHER" id="PTHR23403:SF1">
    <property type="entry name" value="TREHALASE"/>
    <property type="match status" value="1"/>
</dbReference>
<dbReference type="Proteomes" id="UP000504631">
    <property type="component" value="Unplaced"/>
</dbReference>
<reference evidence="10" key="1">
    <citation type="submission" date="2025-08" db="UniProtKB">
        <authorList>
            <consortium name="RefSeq"/>
        </authorList>
    </citation>
    <scope>IDENTIFICATION</scope>
    <source>
        <tissue evidence="10">Muscle</tissue>
    </source>
</reference>
<keyword evidence="9" id="KW-1185">Reference proteome</keyword>
<dbReference type="SUPFAM" id="SSF48208">
    <property type="entry name" value="Six-hairpin glycosidases"/>
    <property type="match status" value="1"/>
</dbReference>
<comment type="similarity">
    <text evidence="2 7">Belongs to the glycosyl hydrolase 37 family.</text>
</comment>
<dbReference type="InterPro" id="IPR012341">
    <property type="entry name" value="6hp_glycosidase-like_sf"/>
</dbReference>
<sequence>MPSGLLIAVGVIGLIAALTDAASIGHASVKATDCYSEIYCTGELLKTVQLSNIYSDSKTFVDLQQINDPEITLANFYELMKETNNKPSKSQLTQYVNENFVASNELVNWTLSDWTNNPSILQRIQEPKYYEWVKDLNEIWKKLARKVNPEVARQPDRHSLIYVPNGLIIPGGRFKEFYYWDSYWVIEGLLLSDMYQTARGMIDNFLYMVQKYGFIPNGGRIYYLMRSQPPLIHLMVSKYLDFTGDYDYLRKVIPTLESEFAFWQQKRMIDVKKNGRTYKMGHYAVNSTRPRPESYREDYEQAQLLPEKSRDFFYNNIKAGAESGWDFSNRWCIADNNNRTLSLLNISTQHIIPVDLNAILQQNARLLGEFHSLLGNNAKSQYYHKVASQLQMAIDNVLWNEEEGTWLDYDMKNAKPRHAFYPSNLAPLYTRSYNRLQRERYALSIVKYLKTQNIDTFLGGTPTSLNYTGEQWDFPNAWPPLQSFIVMGLYWTGVEEAVNFAHELAFRWLGSNYAGYVEYKEMFEKYDSLTPGKSGGGGEYDVQSGFGWTNGVVLEFLNTFPNIKVKEISYINDINTEIRQ</sequence>
<dbReference type="PROSITE" id="PS00927">
    <property type="entry name" value="TREHALASE_1"/>
    <property type="match status" value="1"/>
</dbReference>
<dbReference type="InterPro" id="IPR008928">
    <property type="entry name" value="6-hairpin_glycosidase_sf"/>
</dbReference>
<organism evidence="9 10">
    <name type="scientific">Bombus vosnesenskii</name>
    <dbReference type="NCBI Taxonomy" id="207650"/>
    <lineage>
        <taxon>Eukaryota</taxon>
        <taxon>Metazoa</taxon>
        <taxon>Ecdysozoa</taxon>
        <taxon>Arthropoda</taxon>
        <taxon>Hexapoda</taxon>
        <taxon>Insecta</taxon>
        <taxon>Pterygota</taxon>
        <taxon>Neoptera</taxon>
        <taxon>Endopterygota</taxon>
        <taxon>Hymenoptera</taxon>
        <taxon>Apocrita</taxon>
        <taxon>Aculeata</taxon>
        <taxon>Apoidea</taxon>
        <taxon>Anthophila</taxon>
        <taxon>Apidae</taxon>
        <taxon>Bombus</taxon>
        <taxon>Pyrobombus</taxon>
    </lineage>
</organism>
<evidence type="ECO:0000256" key="3">
    <source>
        <dbReference type="ARBA" id="ARBA00012757"/>
    </source>
</evidence>
<evidence type="ECO:0000313" key="10">
    <source>
        <dbReference type="RefSeq" id="XP_033365990.1"/>
    </source>
</evidence>
<feature type="chain" id="PRO_5026965143" description="Trehalase" evidence="8">
    <location>
        <begin position="22"/>
        <end position="580"/>
    </location>
</feature>
<evidence type="ECO:0000256" key="1">
    <source>
        <dbReference type="ARBA" id="ARBA00001576"/>
    </source>
</evidence>
<dbReference type="AlphaFoldDB" id="A0A6J3LLC0"/>
<dbReference type="KEGG" id="bvk:117242995"/>
<accession>A0A6J3LLC0</accession>
<dbReference type="PROSITE" id="PS00928">
    <property type="entry name" value="TREHALASE_2"/>
    <property type="match status" value="1"/>
</dbReference>
<dbReference type="InterPro" id="IPR018232">
    <property type="entry name" value="Glyco_hydro_37_CS"/>
</dbReference>
<keyword evidence="6 7" id="KW-0326">Glycosidase</keyword>
<dbReference type="EC" id="3.2.1.28" evidence="3 7"/>
<keyword evidence="8" id="KW-0732">Signal</keyword>
<protein>
    <recommendedName>
        <fullName evidence="4 7">Trehalase</fullName>
        <ecNumber evidence="3 7">3.2.1.28</ecNumber>
    </recommendedName>
    <alternativeName>
        <fullName evidence="7">Alpha-trehalose glucohydrolase</fullName>
    </alternativeName>
</protein>
<feature type="signal peptide" evidence="8">
    <location>
        <begin position="1"/>
        <end position="21"/>
    </location>
</feature>
<dbReference type="PANTHER" id="PTHR23403">
    <property type="entry name" value="TREHALASE"/>
    <property type="match status" value="1"/>
</dbReference>
<evidence type="ECO:0000256" key="2">
    <source>
        <dbReference type="ARBA" id="ARBA00005615"/>
    </source>
</evidence>
<name>A0A6J3LLC0_9HYME</name>
<evidence type="ECO:0000256" key="4">
    <source>
        <dbReference type="ARBA" id="ARBA00019905"/>
    </source>
</evidence>
<dbReference type="Gene3D" id="1.50.10.10">
    <property type="match status" value="1"/>
</dbReference>
<proteinExistence type="inferred from homology"/>
<dbReference type="GO" id="GO:0004555">
    <property type="term" value="F:alpha,alpha-trehalase activity"/>
    <property type="evidence" value="ECO:0007669"/>
    <property type="project" value="UniProtKB-EC"/>
</dbReference>
<evidence type="ECO:0000256" key="5">
    <source>
        <dbReference type="ARBA" id="ARBA00022801"/>
    </source>
</evidence>
<evidence type="ECO:0000313" key="9">
    <source>
        <dbReference type="Proteomes" id="UP000504631"/>
    </source>
</evidence>
<gene>
    <name evidence="10" type="primary">LOC117242995</name>
</gene>
<dbReference type="PRINTS" id="PR00744">
    <property type="entry name" value="GLHYDRLASE37"/>
</dbReference>
<dbReference type="GO" id="GO:0005993">
    <property type="term" value="P:trehalose catabolic process"/>
    <property type="evidence" value="ECO:0007669"/>
    <property type="project" value="TreeGrafter"/>
</dbReference>
<evidence type="ECO:0000256" key="8">
    <source>
        <dbReference type="SAM" id="SignalP"/>
    </source>
</evidence>
<dbReference type="Pfam" id="PF01204">
    <property type="entry name" value="Trehalase"/>
    <property type="match status" value="1"/>
</dbReference>
<evidence type="ECO:0000256" key="6">
    <source>
        <dbReference type="ARBA" id="ARBA00023295"/>
    </source>
</evidence>
<comment type="catalytic activity">
    <reaction evidence="1 7">
        <text>alpha,alpha-trehalose + H2O = alpha-D-glucose + beta-D-glucose</text>
        <dbReference type="Rhea" id="RHEA:32675"/>
        <dbReference type="ChEBI" id="CHEBI:15377"/>
        <dbReference type="ChEBI" id="CHEBI:15903"/>
        <dbReference type="ChEBI" id="CHEBI:16551"/>
        <dbReference type="ChEBI" id="CHEBI:17925"/>
        <dbReference type="EC" id="3.2.1.28"/>
    </reaction>
</comment>
<dbReference type="InterPro" id="IPR001661">
    <property type="entry name" value="Glyco_hydro_37"/>
</dbReference>